<evidence type="ECO:0000313" key="2">
    <source>
        <dbReference type="Proteomes" id="UP000043316"/>
    </source>
</evidence>
<gene>
    <name evidence="1" type="ORF">ERS008476_02957</name>
</gene>
<protein>
    <submittedName>
        <fullName evidence="1">Putative lipoprotein</fullName>
    </submittedName>
</protein>
<dbReference type="Proteomes" id="UP000043316">
    <property type="component" value="Unassembled WGS sequence"/>
</dbReference>
<sequence>MIRKSIFVTALILSGCTPKPTPPENFKSLNNQQLCQALGYNSDKAVATLSILNEISSRGESIDMDQCHALEMATREHPVDVLKTEPWNDFSRQVNKRIMEDIQKMHREGRL</sequence>
<dbReference type="PROSITE" id="PS51257">
    <property type="entry name" value="PROKAR_LIPOPROTEIN"/>
    <property type="match status" value="1"/>
</dbReference>
<evidence type="ECO:0000313" key="1">
    <source>
        <dbReference type="EMBL" id="CRY55940.1"/>
    </source>
</evidence>
<name>A0A0H5LY33_YERIN</name>
<dbReference type="AlphaFoldDB" id="A0A0H5LY33"/>
<dbReference type="RefSeq" id="WP_053009925.1">
    <property type="nucleotide sequence ID" value="NZ_CWJI01000009.1"/>
</dbReference>
<keyword evidence="1" id="KW-0449">Lipoprotein</keyword>
<accession>A0A0H5LY33</accession>
<organism evidence="1 2">
    <name type="scientific">Yersinia intermedia</name>
    <dbReference type="NCBI Taxonomy" id="631"/>
    <lineage>
        <taxon>Bacteria</taxon>
        <taxon>Pseudomonadati</taxon>
        <taxon>Pseudomonadota</taxon>
        <taxon>Gammaproteobacteria</taxon>
        <taxon>Enterobacterales</taxon>
        <taxon>Yersiniaceae</taxon>
        <taxon>Yersinia</taxon>
    </lineage>
</organism>
<reference evidence="2" key="1">
    <citation type="submission" date="2015-03" db="EMBL/GenBank/DDBJ databases">
        <authorList>
            <consortium name="Pathogen Informatics"/>
        </authorList>
    </citation>
    <scope>NUCLEOTIDE SEQUENCE [LARGE SCALE GENOMIC DNA]</scope>
    <source>
        <strain evidence="2">R148</strain>
    </source>
</reference>
<dbReference type="EMBL" id="CWJI01000009">
    <property type="protein sequence ID" value="CRY55940.1"/>
    <property type="molecule type" value="Genomic_DNA"/>
</dbReference>
<proteinExistence type="predicted"/>